<reference evidence="2 3" key="1">
    <citation type="submission" date="2019-10" db="EMBL/GenBank/DDBJ databases">
        <title>Assembly and Annotation for the nematode Trichostrongylus colubriformis.</title>
        <authorList>
            <person name="Martin J."/>
        </authorList>
    </citation>
    <scope>NUCLEOTIDE SEQUENCE [LARGE SCALE GENOMIC DNA]</scope>
    <source>
        <strain evidence="2">G859</strain>
        <tissue evidence="2">Whole worm</tissue>
    </source>
</reference>
<proteinExistence type="predicted"/>
<feature type="compositionally biased region" description="Basic and acidic residues" evidence="1">
    <location>
        <begin position="18"/>
        <end position="28"/>
    </location>
</feature>
<comment type="caution">
    <text evidence="2">The sequence shown here is derived from an EMBL/GenBank/DDBJ whole genome shotgun (WGS) entry which is preliminary data.</text>
</comment>
<evidence type="ECO:0000256" key="1">
    <source>
        <dbReference type="SAM" id="MobiDB-lite"/>
    </source>
</evidence>
<feature type="compositionally biased region" description="Polar residues" evidence="1">
    <location>
        <begin position="1"/>
        <end position="17"/>
    </location>
</feature>
<organism evidence="2 3">
    <name type="scientific">Trichostrongylus colubriformis</name>
    <name type="common">Black scour worm</name>
    <dbReference type="NCBI Taxonomy" id="6319"/>
    <lineage>
        <taxon>Eukaryota</taxon>
        <taxon>Metazoa</taxon>
        <taxon>Ecdysozoa</taxon>
        <taxon>Nematoda</taxon>
        <taxon>Chromadorea</taxon>
        <taxon>Rhabditida</taxon>
        <taxon>Rhabditina</taxon>
        <taxon>Rhabditomorpha</taxon>
        <taxon>Strongyloidea</taxon>
        <taxon>Trichostrongylidae</taxon>
        <taxon>Trichostrongylus</taxon>
    </lineage>
</organism>
<protein>
    <submittedName>
        <fullName evidence="2">Uncharacterized protein</fullName>
    </submittedName>
</protein>
<keyword evidence="3" id="KW-1185">Reference proteome</keyword>
<feature type="region of interest" description="Disordered" evidence="1">
    <location>
        <begin position="1"/>
        <end position="28"/>
    </location>
</feature>
<feature type="non-terminal residue" evidence="2">
    <location>
        <position position="28"/>
    </location>
</feature>
<evidence type="ECO:0000313" key="2">
    <source>
        <dbReference type="EMBL" id="KAK5981116.1"/>
    </source>
</evidence>
<dbReference type="EMBL" id="WIXE01006638">
    <property type="protein sequence ID" value="KAK5981116.1"/>
    <property type="molecule type" value="Genomic_DNA"/>
</dbReference>
<gene>
    <name evidence="2" type="ORF">GCK32_022586</name>
</gene>
<dbReference type="Proteomes" id="UP001331761">
    <property type="component" value="Unassembled WGS sequence"/>
</dbReference>
<sequence length="28" mass="3334">MLLNQQNARALPNPTSRELTKELQRRRV</sequence>
<accession>A0AAN8FL17</accession>
<evidence type="ECO:0000313" key="3">
    <source>
        <dbReference type="Proteomes" id="UP001331761"/>
    </source>
</evidence>
<name>A0AAN8FL17_TRICO</name>
<dbReference type="AlphaFoldDB" id="A0AAN8FL17"/>